<dbReference type="eggNOG" id="arCOG04088">
    <property type="taxonomic scope" value="Archaea"/>
</dbReference>
<dbReference type="InParanoid" id="D9Q2U0"/>
<proteinExistence type="inferred from homology"/>
<dbReference type="OrthoDB" id="8644at2157"/>
<dbReference type="HAMAP" id="MF_01337_A">
    <property type="entry name" value="Ribosomal_uL18_A"/>
    <property type="match status" value="1"/>
</dbReference>
<dbReference type="InterPro" id="IPR005485">
    <property type="entry name" value="Rbsml_uL18_euk_arch"/>
</dbReference>
<dbReference type="PANTHER" id="PTHR23410:SF12">
    <property type="entry name" value="LARGE RIBOSOMAL SUBUNIT PROTEIN UL18"/>
    <property type="match status" value="1"/>
</dbReference>
<keyword evidence="3 6" id="KW-0694">RNA-binding</keyword>
<comment type="similarity">
    <text evidence="1 6">Belongs to the universal ribosomal protein uL18 family.</text>
</comment>
<reference evidence="7 8" key="1">
    <citation type="journal article" date="2010" name="Appl. Environ. Microbiol.">
        <title>The genome sequence of the crenarchaeon Acidilobus saccharovorans supports a new order, Acidilobales, and suggests an important ecological role in terrestrial acidic hot springs.</title>
        <authorList>
            <person name="Mardanov A.V."/>
            <person name="Svetlitchnyi V.A."/>
            <person name="Beletsky A.V."/>
            <person name="Prokofeva M.I."/>
            <person name="Bonch-Osmolovskaya E.A."/>
            <person name="Ravin N.V."/>
            <person name="Skryabin K.G."/>
        </authorList>
    </citation>
    <scope>NUCLEOTIDE SEQUENCE [LARGE SCALE GENOMIC DNA]</scope>
    <source>
        <strain evidence="8">DSM 16705 / JCM 18335 / VKM B-2471 / 345-15</strain>
    </source>
</reference>
<dbReference type="Pfam" id="PF17144">
    <property type="entry name" value="Ribosomal_L5e"/>
    <property type="match status" value="2"/>
</dbReference>
<dbReference type="InterPro" id="IPR057267">
    <property type="entry name" value="Rbsml_uL18_arch"/>
</dbReference>
<keyword evidence="5 6" id="KW-0687">Ribonucleoprotein</keyword>
<accession>D9Q2U0</accession>
<dbReference type="FunCoup" id="D9Q2U0">
    <property type="interactions" value="172"/>
</dbReference>
<dbReference type="PRINTS" id="PR00058">
    <property type="entry name" value="RIBOSOMALL5"/>
</dbReference>
<dbReference type="CDD" id="cd00432">
    <property type="entry name" value="Ribosomal_L18_L5e"/>
    <property type="match status" value="1"/>
</dbReference>
<evidence type="ECO:0000256" key="4">
    <source>
        <dbReference type="ARBA" id="ARBA00022980"/>
    </source>
</evidence>
<evidence type="ECO:0000313" key="8">
    <source>
        <dbReference type="Proteomes" id="UP000000346"/>
    </source>
</evidence>
<dbReference type="SUPFAM" id="SSF53137">
    <property type="entry name" value="Translational machinery components"/>
    <property type="match status" value="1"/>
</dbReference>
<keyword evidence="4 6" id="KW-0689">Ribosomal protein</keyword>
<gene>
    <name evidence="6" type="primary">rpl18</name>
    <name evidence="7" type="ordered locus">ASAC_1223</name>
</gene>
<evidence type="ECO:0000256" key="6">
    <source>
        <dbReference type="HAMAP-Rule" id="MF_01337"/>
    </source>
</evidence>
<evidence type="ECO:0000256" key="2">
    <source>
        <dbReference type="ARBA" id="ARBA00022730"/>
    </source>
</evidence>
<dbReference type="GeneID" id="9499478"/>
<dbReference type="GO" id="GO:0003735">
    <property type="term" value="F:structural constituent of ribosome"/>
    <property type="evidence" value="ECO:0007669"/>
    <property type="project" value="InterPro"/>
</dbReference>
<evidence type="ECO:0000256" key="5">
    <source>
        <dbReference type="ARBA" id="ARBA00023274"/>
    </source>
</evidence>
<dbReference type="EMBL" id="CP001742">
    <property type="protein sequence ID" value="ADL19628.1"/>
    <property type="molecule type" value="Genomic_DNA"/>
</dbReference>
<evidence type="ECO:0000256" key="1">
    <source>
        <dbReference type="ARBA" id="ARBA00007116"/>
    </source>
</evidence>
<dbReference type="AlphaFoldDB" id="D9Q2U0"/>
<dbReference type="HOGENOM" id="CLU_056222_2_0_2"/>
<dbReference type="NCBIfam" id="NF006342">
    <property type="entry name" value="PRK08569.1"/>
    <property type="match status" value="1"/>
</dbReference>
<dbReference type="Proteomes" id="UP000000346">
    <property type="component" value="Chromosome"/>
</dbReference>
<evidence type="ECO:0000256" key="3">
    <source>
        <dbReference type="ARBA" id="ARBA00022884"/>
    </source>
</evidence>
<dbReference type="Gene3D" id="3.30.420.100">
    <property type="match status" value="1"/>
</dbReference>
<dbReference type="GO" id="GO:0008097">
    <property type="term" value="F:5S rRNA binding"/>
    <property type="evidence" value="ECO:0007669"/>
    <property type="project" value="InterPro"/>
</dbReference>
<comment type="subunit">
    <text evidence="6">Part of the 50S ribosomal subunit. Contacts the 5S and 23S rRNAs.</text>
</comment>
<dbReference type="GO" id="GO:0022625">
    <property type="term" value="C:cytosolic large ribosomal subunit"/>
    <property type="evidence" value="ECO:0007669"/>
    <property type="project" value="TreeGrafter"/>
</dbReference>
<keyword evidence="2 6" id="KW-0699">rRNA-binding</keyword>
<dbReference type="RefSeq" id="WP_013267140.1">
    <property type="nucleotide sequence ID" value="NC_014374.1"/>
</dbReference>
<comment type="function">
    <text evidence="6">This is one of the proteins that bind and probably mediate the attachment of the 5S RNA into the large ribosomal subunit, where it forms part of the central protuberance.</text>
</comment>
<sequence>MKGGPNYRVPLRRRREGKTDYYKRFALLSSRKPRMVVRISNKYIWVQFIQFDLKGDRVIAAAHSRELTKLYGWKGSGKSECAAYLTGFLAAARALEKGVKEAVLDIGLHRPTLGGRVFAALKGALDAGVHVPHSDEVLPSEERIRCEHVASYAAELSKNDPEKYKRLFSAQLTRLPPEEIPKNFDEVLENIKKAYKTVLEAAGGAEQAVMEK</sequence>
<protein>
    <recommendedName>
        <fullName evidence="6">Large ribosomal subunit protein uL18</fullName>
    </recommendedName>
</protein>
<dbReference type="KEGG" id="asc:ASAC_1223"/>
<organism evidence="7 8">
    <name type="scientific">Acidilobus saccharovorans (strain DSM 16705 / JCM 18335 / VKM B-2471 / 345-15)</name>
    <dbReference type="NCBI Taxonomy" id="666510"/>
    <lineage>
        <taxon>Archaea</taxon>
        <taxon>Thermoproteota</taxon>
        <taxon>Thermoprotei</taxon>
        <taxon>Acidilobales</taxon>
        <taxon>Acidilobaceae</taxon>
        <taxon>Acidilobus</taxon>
    </lineage>
</organism>
<evidence type="ECO:0000313" key="7">
    <source>
        <dbReference type="EMBL" id="ADL19628.1"/>
    </source>
</evidence>
<dbReference type="PANTHER" id="PTHR23410">
    <property type="entry name" value="RIBOSOMAL PROTEIN L5-RELATED"/>
    <property type="match status" value="1"/>
</dbReference>
<dbReference type="GO" id="GO:0000027">
    <property type="term" value="P:ribosomal large subunit assembly"/>
    <property type="evidence" value="ECO:0007669"/>
    <property type="project" value="TreeGrafter"/>
</dbReference>
<dbReference type="InterPro" id="IPR057268">
    <property type="entry name" value="Ribosomal_L18"/>
</dbReference>
<keyword evidence="8" id="KW-1185">Reference proteome</keyword>
<dbReference type="STRING" id="666510.ASAC_1223"/>
<name>D9Q2U0_ACIS3</name>
<dbReference type="GO" id="GO:0006412">
    <property type="term" value="P:translation"/>
    <property type="evidence" value="ECO:0007669"/>
    <property type="project" value="UniProtKB-UniRule"/>
</dbReference>